<dbReference type="GO" id="GO:0008239">
    <property type="term" value="F:dipeptidyl-peptidase activity"/>
    <property type="evidence" value="ECO:0007669"/>
    <property type="project" value="TreeGrafter"/>
</dbReference>
<dbReference type="SUPFAM" id="SSF53474">
    <property type="entry name" value="alpha/beta-Hydrolases"/>
    <property type="match status" value="1"/>
</dbReference>
<evidence type="ECO:0000256" key="2">
    <source>
        <dbReference type="ARBA" id="ARBA00022670"/>
    </source>
</evidence>
<evidence type="ECO:0000256" key="1">
    <source>
        <dbReference type="ARBA" id="ARBA00011079"/>
    </source>
</evidence>
<dbReference type="Proteomes" id="UP000801492">
    <property type="component" value="Unassembled WGS sequence"/>
</dbReference>
<dbReference type="Pfam" id="PF05577">
    <property type="entry name" value="Peptidase_S28"/>
    <property type="match status" value="1"/>
</dbReference>
<accession>A0A8K0DM50</accession>
<dbReference type="AlphaFoldDB" id="A0A8K0DM50"/>
<evidence type="ECO:0000256" key="5">
    <source>
        <dbReference type="ARBA" id="ARBA00023180"/>
    </source>
</evidence>
<evidence type="ECO:0000256" key="3">
    <source>
        <dbReference type="ARBA" id="ARBA00022729"/>
    </source>
</evidence>
<dbReference type="InterPro" id="IPR029058">
    <property type="entry name" value="AB_hydrolase_fold"/>
</dbReference>
<dbReference type="InterPro" id="IPR008758">
    <property type="entry name" value="Peptidase_S28"/>
</dbReference>
<evidence type="ECO:0000256" key="4">
    <source>
        <dbReference type="ARBA" id="ARBA00022801"/>
    </source>
</evidence>
<dbReference type="PANTHER" id="PTHR11010">
    <property type="entry name" value="PROTEASE S28 PRO-X CARBOXYPEPTIDASE-RELATED"/>
    <property type="match status" value="1"/>
</dbReference>
<proteinExistence type="inferred from homology"/>
<reference evidence="6" key="1">
    <citation type="submission" date="2019-08" db="EMBL/GenBank/DDBJ databases">
        <title>The genome of the North American firefly Photinus pyralis.</title>
        <authorList>
            <consortium name="Photinus pyralis genome working group"/>
            <person name="Fallon T.R."/>
            <person name="Sander Lower S.E."/>
            <person name="Weng J.-K."/>
        </authorList>
    </citation>
    <scope>NUCLEOTIDE SEQUENCE</scope>
    <source>
        <strain evidence="6">TRF0915ILg1</strain>
        <tissue evidence="6">Whole body</tissue>
    </source>
</reference>
<keyword evidence="5" id="KW-0325">Glycoprotein</keyword>
<keyword evidence="3" id="KW-0732">Signal</keyword>
<dbReference type="GO" id="GO:0070008">
    <property type="term" value="F:serine-type exopeptidase activity"/>
    <property type="evidence" value="ECO:0007669"/>
    <property type="project" value="InterPro"/>
</dbReference>
<evidence type="ECO:0000313" key="6">
    <source>
        <dbReference type="EMBL" id="KAF2906002.1"/>
    </source>
</evidence>
<keyword evidence="2" id="KW-0645">Protease</keyword>
<keyword evidence="7" id="KW-1185">Reference proteome</keyword>
<protein>
    <recommendedName>
        <fullName evidence="8">Serine protease K12H4.7</fullName>
    </recommendedName>
</protein>
<dbReference type="Gene3D" id="1.20.120.980">
    <property type="entry name" value="Serine carboxypeptidase S28, SKS domain"/>
    <property type="match status" value="1"/>
</dbReference>
<name>A0A8K0DM50_IGNLU</name>
<dbReference type="PANTHER" id="PTHR11010:SF5">
    <property type="entry name" value="RE36938P-RELATED"/>
    <property type="match status" value="1"/>
</dbReference>
<dbReference type="InterPro" id="IPR042269">
    <property type="entry name" value="Ser_carbopepase_S28_SKS"/>
</dbReference>
<dbReference type="Gene3D" id="3.40.50.1820">
    <property type="entry name" value="alpha/beta hydrolase"/>
    <property type="match status" value="1"/>
</dbReference>
<evidence type="ECO:0000313" key="7">
    <source>
        <dbReference type="Proteomes" id="UP000801492"/>
    </source>
</evidence>
<organism evidence="6 7">
    <name type="scientific">Ignelater luminosus</name>
    <name type="common">Cucubano</name>
    <name type="synonym">Pyrophorus luminosus</name>
    <dbReference type="NCBI Taxonomy" id="2038154"/>
    <lineage>
        <taxon>Eukaryota</taxon>
        <taxon>Metazoa</taxon>
        <taxon>Ecdysozoa</taxon>
        <taxon>Arthropoda</taxon>
        <taxon>Hexapoda</taxon>
        <taxon>Insecta</taxon>
        <taxon>Pterygota</taxon>
        <taxon>Neoptera</taxon>
        <taxon>Endopterygota</taxon>
        <taxon>Coleoptera</taxon>
        <taxon>Polyphaga</taxon>
        <taxon>Elateriformia</taxon>
        <taxon>Elateroidea</taxon>
        <taxon>Elateridae</taxon>
        <taxon>Agrypninae</taxon>
        <taxon>Pyrophorini</taxon>
        <taxon>Ignelater</taxon>
    </lineage>
</organism>
<comment type="caution">
    <text evidence="6">The sequence shown here is derived from an EMBL/GenBank/DDBJ whole genome shotgun (WGS) entry which is preliminary data.</text>
</comment>
<keyword evidence="4" id="KW-0378">Hydrolase</keyword>
<dbReference type="EMBL" id="VTPC01000308">
    <property type="protein sequence ID" value="KAF2906002.1"/>
    <property type="molecule type" value="Genomic_DNA"/>
</dbReference>
<comment type="similarity">
    <text evidence="1">Belongs to the peptidase S28 family.</text>
</comment>
<feature type="non-terminal residue" evidence="6">
    <location>
        <position position="1"/>
    </location>
</feature>
<dbReference type="OrthoDB" id="1735038at2759"/>
<sequence>RYFINDAFYSDNGPVFLFIGGEGELSSDWVKEGAWIRYAEEHHALCIAVEHRFYGKSQPTGDLTMESLQYLSSKQALNDLRWFIQYMNSDYNMKYGIDENTKWIAFGGSYSGNLAAWLRLKSPDLVHGAVASSAPILAKVDFSDYFRVVAESIRTYSSKCINVTSQAIDKVNELIQGGTREQQVLDDKLHLCEPIQNFVNNSKYLSTLYVAITDNFAGAVQYDLSTRIGSICNVLTTKEGGEPIDRLSTVARSDGGCLDFNYNKTIANRQWIYQTCTEFGYFQSSSAHPSFFGHGFPVEYYIGMCSDIFGQQFTADYITSQVDNTNRYYGGLDINVTNVVFVHGSIDPWHALGLTKTRNPKAPVIYIKGTSHCEDMGDINVTPEMEAVRRKISKYIKKWLLN</sequence>
<dbReference type="GO" id="GO:0006508">
    <property type="term" value="P:proteolysis"/>
    <property type="evidence" value="ECO:0007669"/>
    <property type="project" value="UniProtKB-KW"/>
</dbReference>
<evidence type="ECO:0008006" key="8">
    <source>
        <dbReference type="Google" id="ProtNLM"/>
    </source>
</evidence>
<gene>
    <name evidence="6" type="ORF">ILUMI_00173</name>
</gene>